<reference evidence="2 3" key="1">
    <citation type="submission" date="2017-03" db="EMBL/GenBank/DDBJ databases">
        <authorList>
            <person name="Afonso C.L."/>
            <person name="Miller P.J."/>
            <person name="Scott M.A."/>
            <person name="Spackman E."/>
            <person name="Goraichik I."/>
            <person name="Dimitrov K.M."/>
            <person name="Suarez D.L."/>
            <person name="Swayne D.E."/>
        </authorList>
    </citation>
    <scope>NUCLEOTIDE SEQUENCE [LARGE SCALE GENOMIC DNA]</scope>
    <source>
        <strain evidence="2 3">CECT 8287</strain>
    </source>
</reference>
<keyword evidence="3" id="KW-1185">Reference proteome</keyword>
<organism evidence="2 3">
    <name type="scientific">Roseovarius litorisediminis</name>
    <dbReference type="NCBI Taxonomy" id="1312363"/>
    <lineage>
        <taxon>Bacteria</taxon>
        <taxon>Pseudomonadati</taxon>
        <taxon>Pseudomonadota</taxon>
        <taxon>Alphaproteobacteria</taxon>
        <taxon>Rhodobacterales</taxon>
        <taxon>Roseobacteraceae</taxon>
        <taxon>Roseovarius</taxon>
    </lineage>
</organism>
<proteinExistence type="predicted"/>
<evidence type="ECO:0000256" key="1">
    <source>
        <dbReference type="SAM" id="SignalP"/>
    </source>
</evidence>
<protein>
    <recommendedName>
        <fullName evidence="4">DUF3828 domain-containing protein</fullName>
    </recommendedName>
</protein>
<feature type="signal peptide" evidence="1">
    <location>
        <begin position="1"/>
        <end position="19"/>
    </location>
</feature>
<dbReference type="Proteomes" id="UP000193827">
    <property type="component" value="Unassembled WGS sequence"/>
</dbReference>
<evidence type="ECO:0000313" key="2">
    <source>
        <dbReference type="EMBL" id="SLN24253.1"/>
    </source>
</evidence>
<dbReference type="AlphaFoldDB" id="A0A1Y5RSW2"/>
<sequence length="128" mass="14263">MRIMAAYLGALLLATPATAQELMGEYFTSLRTEDMRNSSGQPLNDFCAIVQQDRANYHKFGLRHDTDQGDPFFTTPEMRARITGSCRIMPGSEYVVERVLSGKPNYIWVRVFGINGLPTELLISEGAG</sequence>
<evidence type="ECO:0000313" key="3">
    <source>
        <dbReference type="Proteomes" id="UP000193827"/>
    </source>
</evidence>
<evidence type="ECO:0008006" key="4">
    <source>
        <dbReference type="Google" id="ProtNLM"/>
    </source>
</evidence>
<keyword evidence="1" id="KW-0732">Signal</keyword>
<accession>A0A1Y5RSW2</accession>
<name>A0A1Y5RSW2_9RHOB</name>
<dbReference type="EMBL" id="FWFL01000002">
    <property type="protein sequence ID" value="SLN24253.1"/>
    <property type="molecule type" value="Genomic_DNA"/>
</dbReference>
<feature type="chain" id="PRO_5012147603" description="DUF3828 domain-containing protein" evidence="1">
    <location>
        <begin position="20"/>
        <end position="128"/>
    </location>
</feature>
<gene>
    <name evidence="2" type="ORF">PEL8287_01106</name>
</gene>